<comment type="caution">
    <text evidence="6">The sequence shown here is derived from an EMBL/GenBank/DDBJ whole genome shotgun (WGS) entry which is preliminary data.</text>
</comment>
<evidence type="ECO:0000256" key="1">
    <source>
        <dbReference type="ARBA" id="ARBA00008779"/>
    </source>
</evidence>
<dbReference type="Pfam" id="PF00884">
    <property type="entry name" value="Sulfatase"/>
    <property type="match status" value="1"/>
</dbReference>
<evidence type="ECO:0000256" key="4">
    <source>
        <dbReference type="ARBA" id="ARBA00022837"/>
    </source>
</evidence>
<comment type="similarity">
    <text evidence="1">Belongs to the sulfatase family.</text>
</comment>
<feature type="domain" description="Sulfatase N-terminal" evidence="5">
    <location>
        <begin position="28"/>
        <end position="380"/>
    </location>
</feature>
<dbReference type="PANTHER" id="PTHR42693">
    <property type="entry name" value="ARYLSULFATASE FAMILY MEMBER"/>
    <property type="match status" value="1"/>
</dbReference>
<keyword evidence="2" id="KW-0479">Metal-binding</keyword>
<dbReference type="PROSITE" id="PS00149">
    <property type="entry name" value="SULFATASE_2"/>
    <property type="match status" value="1"/>
</dbReference>
<protein>
    <submittedName>
        <fullName evidence="6">Sulfatase</fullName>
    </submittedName>
</protein>
<evidence type="ECO:0000256" key="3">
    <source>
        <dbReference type="ARBA" id="ARBA00022801"/>
    </source>
</evidence>
<dbReference type="GO" id="GO:0046872">
    <property type="term" value="F:metal ion binding"/>
    <property type="evidence" value="ECO:0007669"/>
    <property type="project" value="UniProtKB-KW"/>
</dbReference>
<dbReference type="InterPro" id="IPR050738">
    <property type="entry name" value="Sulfatase"/>
</dbReference>
<evidence type="ECO:0000259" key="5">
    <source>
        <dbReference type="Pfam" id="PF00884"/>
    </source>
</evidence>
<accession>A0A7C2NWD7</accession>
<dbReference type="GO" id="GO:0004065">
    <property type="term" value="F:arylsulfatase activity"/>
    <property type="evidence" value="ECO:0007669"/>
    <property type="project" value="TreeGrafter"/>
</dbReference>
<organism evidence="6">
    <name type="scientific">Schlesneria paludicola</name>
    <dbReference type="NCBI Taxonomy" id="360056"/>
    <lineage>
        <taxon>Bacteria</taxon>
        <taxon>Pseudomonadati</taxon>
        <taxon>Planctomycetota</taxon>
        <taxon>Planctomycetia</taxon>
        <taxon>Planctomycetales</taxon>
        <taxon>Planctomycetaceae</taxon>
        <taxon>Schlesneria</taxon>
    </lineage>
</organism>
<dbReference type="PANTHER" id="PTHR42693:SF53">
    <property type="entry name" value="ENDO-4-O-SULFATASE"/>
    <property type="match status" value="1"/>
</dbReference>
<dbReference type="EMBL" id="DSOK01000175">
    <property type="protein sequence ID" value="HEN15010.1"/>
    <property type="molecule type" value="Genomic_DNA"/>
</dbReference>
<dbReference type="AlphaFoldDB" id="A0A7C2NWD7"/>
<keyword evidence="3" id="KW-0378">Hydrolase</keyword>
<dbReference type="InterPro" id="IPR000917">
    <property type="entry name" value="Sulfatase_N"/>
</dbReference>
<reference evidence="6" key="1">
    <citation type="journal article" date="2020" name="mSystems">
        <title>Genome- and Community-Level Interaction Insights into Carbon Utilization and Element Cycling Functions of Hydrothermarchaeota in Hydrothermal Sediment.</title>
        <authorList>
            <person name="Zhou Z."/>
            <person name="Liu Y."/>
            <person name="Xu W."/>
            <person name="Pan J."/>
            <person name="Luo Z.H."/>
            <person name="Li M."/>
        </authorList>
    </citation>
    <scope>NUCLEOTIDE SEQUENCE [LARGE SCALE GENOMIC DNA]</scope>
    <source>
        <strain evidence="6">SpSt-339</strain>
    </source>
</reference>
<dbReference type="SUPFAM" id="SSF53649">
    <property type="entry name" value="Alkaline phosphatase-like"/>
    <property type="match status" value="1"/>
</dbReference>
<dbReference type="InterPro" id="IPR024607">
    <property type="entry name" value="Sulfatase_CS"/>
</dbReference>
<keyword evidence="4" id="KW-0106">Calcium</keyword>
<evidence type="ECO:0000313" key="6">
    <source>
        <dbReference type="EMBL" id="HEN15010.1"/>
    </source>
</evidence>
<evidence type="ECO:0000256" key="2">
    <source>
        <dbReference type="ARBA" id="ARBA00022723"/>
    </source>
</evidence>
<dbReference type="Gene3D" id="3.40.720.10">
    <property type="entry name" value="Alkaline Phosphatase, subunit A"/>
    <property type="match status" value="1"/>
</dbReference>
<sequence length="515" mass="57146">MLRCLVGLVVVLAALHPGLLPAQEMKRPNILLIYADDQSYKTVGCYPTSFPWVKTPNIDGLASTGVRFFGAYLGSWCMPSRATLLTGRLPHGIESMTMEGVYPGSTYDPAQCPFWPKVFRSQGYQTAQIGKWHTGTDAGFGRDWDYQIVWNRPKHPDNAGAYYETQILAFNGQEREVDGYPTDNYTQWASEYIRGQNRDPNKPWFLWLCYGAVHGPAKPAPRHKGHYAGSEVPVPADIFGPRPGKPSYLDKTQAWIRGPGGVPVMGRSGEAFGDDSARNARTFSQWVQQVNECGMALDEGVGRVLQALRESGQLENTLVIYTADQGFGMGEHGFRTKLGPYEATFRSPLIISQPGTIPQGKVCPHGVGGPDLVATFFARAGLPLPWTMHGRDISPLLADPERKDWDHPLLFEHCGQSYGSNVGRILKESPDKAVHSHVPWWVALRQGTYKYIRTLAAGEPEELYDLASDPEELVNLADRPAHHDLLSAMRAQTLDELRRTEATYLDHLPATSSPQ</sequence>
<dbReference type="InterPro" id="IPR017850">
    <property type="entry name" value="Alkaline_phosphatase_core_sf"/>
</dbReference>
<name>A0A7C2NWD7_9PLAN</name>
<proteinExistence type="inferred from homology"/>
<gene>
    <name evidence="6" type="ORF">ENQ76_06010</name>
</gene>